<sequence>MIRHPSRSAADMPTSTEHCLQTSLVIPSHNRASLIGETVESALAQTHPFASITVVNDGSTDDTLKVLAEFGHRIQVISTQNQGVQAARNIGIAASNCPLVAFLDSDDLLAPTYLDETAGWMVAHPEVDATYNNFLTIEDAHTRPPKLTQASFDWLEGSRRDGDFHLDIPDLLLRSLRFQPLFPSGQMVRRTFLQQHGGYDPRFRGVGSEDWEFTLRVITNGQLALCEKPLVKVRKHAANESKDNVRMRMGETEVLAHCLAHHPSASAFKQEITQSIEERLHAALNSAFDNRDFHSVRHIVAKISSPLPAKTRLKTFISSSPAPVSDWLWHAIQLLSRSGA</sequence>
<keyword evidence="2" id="KW-0808">Transferase</keyword>
<dbReference type="OrthoDB" id="9798249at2"/>
<evidence type="ECO:0000313" key="3">
    <source>
        <dbReference type="Proteomes" id="UP000292120"/>
    </source>
</evidence>
<dbReference type="InterPro" id="IPR050834">
    <property type="entry name" value="Glycosyltransf_2"/>
</dbReference>
<dbReference type="CDD" id="cd00761">
    <property type="entry name" value="Glyco_tranf_GTA_type"/>
    <property type="match status" value="1"/>
</dbReference>
<dbReference type="RefSeq" id="WP_130968223.1">
    <property type="nucleotide sequence ID" value="NZ_SIXI01000004.1"/>
</dbReference>
<evidence type="ECO:0000313" key="2">
    <source>
        <dbReference type="EMBL" id="TBO30231.1"/>
    </source>
</evidence>
<dbReference type="Pfam" id="PF00535">
    <property type="entry name" value="Glycos_transf_2"/>
    <property type="match status" value="1"/>
</dbReference>
<dbReference type="InterPro" id="IPR001173">
    <property type="entry name" value="Glyco_trans_2-like"/>
</dbReference>
<feature type="domain" description="Glycosyltransferase 2-like" evidence="1">
    <location>
        <begin position="23"/>
        <end position="146"/>
    </location>
</feature>
<accession>A0A4Q9H469</accession>
<reference evidence="2 3" key="1">
    <citation type="submission" date="2019-02" db="EMBL/GenBank/DDBJ databases">
        <title>Aquabacterium sp. strain KMB7.</title>
        <authorList>
            <person name="Chen W.-M."/>
        </authorList>
    </citation>
    <scope>NUCLEOTIDE SEQUENCE [LARGE SCALE GENOMIC DNA]</scope>
    <source>
        <strain evidence="2 3">KMB7</strain>
    </source>
</reference>
<dbReference type="InterPro" id="IPR029044">
    <property type="entry name" value="Nucleotide-diphossugar_trans"/>
</dbReference>
<dbReference type="Proteomes" id="UP000292120">
    <property type="component" value="Unassembled WGS sequence"/>
</dbReference>
<dbReference type="AlphaFoldDB" id="A0A4Q9H469"/>
<gene>
    <name evidence="2" type="ORF">EYS42_11080</name>
</gene>
<dbReference type="EMBL" id="SIXI01000004">
    <property type="protein sequence ID" value="TBO30231.1"/>
    <property type="molecule type" value="Genomic_DNA"/>
</dbReference>
<proteinExistence type="predicted"/>
<evidence type="ECO:0000259" key="1">
    <source>
        <dbReference type="Pfam" id="PF00535"/>
    </source>
</evidence>
<dbReference type="Gene3D" id="3.90.550.10">
    <property type="entry name" value="Spore Coat Polysaccharide Biosynthesis Protein SpsA, Chain A"/>
    <property type="match status" value="1"/>
</dbReference>
<dbReference type="PANTHER" id="PTHR43685:SF2">
    <property type="entry name" value="GLYCOSYLTRANSFERASE 2-LIKE DOMAIN-CONTAINING PROTEIN"/>
    <property type="match status" value="1"/>
</dbReference>
<dbReference type="SUPFAM" id="SSF53448">
    <property type="entry name" value="Nucleotide-diphospho-sugar transferases"/>
    <property type="match status" value="1"/>
</dbReference>
<name>A0A4Q9H469_9BURK</name>
<dbReference type="GO" id="GO:0016740">
    <property type="term" value="F:transferase activity"/>
    <property type="evidence" value="ECO:0007669"/>
    <property type="project" value="UniProtKB-KW"/>
</dbReference>
<protein>
    <submittedName>
        <fullName evidence="2">Glycosyltransferase family 2 protein</fullName>
    </submittedName>
</protein>
<organism evidence="2 3">
    <name type="scientific">Aquabacterium lacunae</name>
    <dbReference type="NCBI Taxonomy" id="2528630"/>
    <lineage>
        <taxon>Bacteria</taxon>
        <taxon>Pseudomonadati</taxon>
        <taxon>Pseudomonadota</taxon>
        <taxon>Betaproteobacteria</taxon>
        <taxon>Burkholderiales</taxon>
        <taxon>Aquabacterium</taxon>
    </lineage>
</organism>
<comment type="caution">
    <text evidence="2">The sequence shown here is derived from an EMBL/GenBank/DDBJ whole genome shotgun (WGS) entry which is preliminary data.</text>
</comment>
<dbReference type="PANTHER" id="PTHR43685">
    <property type="entry name" value="GLYCOSYLTRANSFERASE"/>
    <property type="match status" value="1"/>
</dbReference>
<keyword evidence="3" id="KW-1185">Reference proteome</keyword>